<evidence type="ECO:0000259" key="1">
    <source>
        <dbReference type="Pfam" id="PF05099"/>
    </source>
</evidence>
<dbReference type="PATRIC" id="fig|1280948.3.peg.492"/>
<proteinExistence type="predicted"/>
<dbReference type="Proteomes" id="UP000259173">
    <property type="component" value="Unassembled WGS sequence"/>
</dbReference>
<dbReference type="Pfam" id="PF05099">
    <property type="entry name" value="TerB"/>
    <property type="match status" value="1"/>
</dbReference>
<dbReference type="OrthoDB" id="5402150at2"/>
<comment type="caution">
    <text evidence="3">The sequence shown here is derived from an EMBL/GenBank/DDBJ whole genome shotgun (WGS) entry which is preliminary data.</text>
</comment>
<reference evidence="3 4" key="1">
    <citation type="journal article" date="2014" name="Antonie Van Leeuwenhoek">
        <title>Hyphomonas beringensis sp. nov. and Hyphomonas chukchiensis sp. nov., isolated from surface seawater of the Bering Sea and Chukchi Sea.</title>
        <authorList>
            <person name="Li C."/>
            <person name="Lai Q."/>
            <person name="Li G."/>
            <person name="Dong C."/>
            <person name="Wang J."/>
            <person name="Liao Y."/>
            <person name="Shao Z."/>
        </authorList>
    </citation>
    <scope>NUCLEOTIDE SEQUENCE [LARGE SCALE GENOMIC DNA]</scope>
    <source>
        <strain evidence="3 4">22II1-22F38</strain>
    </source>
</reference>
<evidence type="ECO:0000313" key="5">
    <source>
        <dbReference type="Proteomes" id="UP000259173"/>
    </source>
</evidence>
<dbReference type="GeneID" id="92499463"/>
<dbReference type="Proteomes" id="UP000024547">
    <property type="component" value="Unassembled WGS sequence"/>
</dbReference>
<name>A0A059EC49_9PROT</name>
<dbReference type="AlphaFoldDB" id="A0A059EC49"/>
<evidence type="ECO:0000313" key="3">
    <source>
        <dbReference type="EMBL" id="KCZ65271.1"/>
    </source>
</evidence>
<dbReference type="EMBL" id="DMBR01000037">
    <property type="protein sequence ID" value="HAE93160.1"/>
    <property type="molecule type" value="Genomic_DNA"/>
</dbReference>
<protein>
    <submittedName>
        <fullName evidence="2">TerB family tellurite resistance protein</fullName>
    </submittedName>
</protein>
<dbReference type="InterPro" id="IPR029024">
    <property type="entry name" value="TerB-like"/>
</dbReference>
<dbReference type="SUPFAM" id="SSF158682">
    <property type="entry name" value="TerB-like"/>
    <property type="match status" value="1"/>
</dbReference>
<keyword evidence="4" id="KW-1185">Reference proteome</keyword>
<evidence type="ECO:0000313" key="4">
    <source>
        <dbReference type="Proteomes" id="UP000024547"/>
    </source>
</evidence>
<dbReference type="eggNOG" id="COG4103">
    <property type="taxonomic scope" value="Bacteria"/>
</dbReference>
<evidence type="ECO:0000313" key="2">
    <source>
        <dbReference type="EMBL" id="HAE93160.1"/>
    </source>
</evidence>
<reference evidence="2 5" key="2">
    <citation type="journal article" date="2018" name="Nat. Biotechnol.">
        <title>A standardized bacterial taxonomy based on genome phylogeny substantially revises the tree of life.</title>
        <authorList>
            <person name="Parks D.H."/>
            <person name="Chuvochina M."/>
            <person name="Waite D.W."/>
            <person name="Rinke C."/>
            <person name="Skarshewski A."/>
            <person name="Chaumeil P.A."/>
            <person name="Hugenholtz P."/>
        </authorList>
    </citation>
    <scope>NUCLEOTIDE SEQUENCE [LARGE SCALE GENOMIC DNA]</scope>
    <source>
        <strain evidence="2">UBA8557</strain>
    </source>
</reference>
<dbReference type="EMBL" id="AWFH01000001">
    <property type="protein sequence ID" value="KCZ65271.1"/>
    <property type="molecule type" value="Genomic_DNA"/>
</dbReference>
<accession>A0A059EC49</accession>
<gene>
    <name evidence="2" type="ORF">DCG65_01280</name>
    <name evidence="3" type="ORF">HY36_02490</name>
</gene>
<dbReference type="Gene3D" id="1.10.3680.10">
    <property type="entry name" value="TerB-like"/>
    <property type="match status" value="1"/>
</dbReference>
<sequence>MMSALKNLFRQKTPAERSMDPQVAAAALLVEAALSDGVYVNIESDMIAEILLEAFGFDADKADAVLAEGEALAEEAVGSHQFTKHVKKLPVAERVSIIEGLYRVALADGEKSDIEDAYIRHVASLLYIDDISRAQARQAAEQRITDAS</sequence>
<dbReference type="InterPro" id="IPR007791">
    <property type="entry name" value="DjlA_N"/>
</dbReference>
<feature type="domain" description="Co-chaperone DjlA N-terminal" evidence="1">
    <location>
        <begin position="23"/>
        <end position="138"/>
    </location>
</feature>
<organism evidence="3 4">
    <name type="scientific">Hyphomonas atlantica</name>
    <dbReference type="NCBI Taxonomy" id="1280948"/>
    <lineage>
        <taxon>Bacteria</taxon>
        <taxon>Pseudomonadati</taxon>
        <taxon>Pseudomonadota</taxon>
        <taxon>Alphaproteobacteria</taxon>
        <taxon>Hyphomonadales</taxon>
        <taxon>Hyphomonadaceae</taxon>
        <taxon>Hyphomonas</taxon>
    </lineage>
</organism>
<dbReference type="STRING" id="1280948.HY36_02490"/>
<dbReference type="RefSeq" id="WP_035547688.1">
    <property type="nucleotide sequence ID" value="NZ_CAMYIB010000009.1"/>
</dbReference>